<proteinExistence type="inferred from homology"/>
<protein>
    <submittedName>
        <fullName evidence="4">Fumarate hydratase</fullName>
    </submittedName>
</protein>
<evidence type="ECO:0000256" key="1">
    <source>
        <dbReference type="ARBA" id="ARBA00008876"/>
    </source>
</evidence>
<evidence type="ECO:0000256" key="2">
    <source>
        <dbReference type="ARBA" id="ARBA00023239"/>
    </source>
</evidence>
<dbReference type="Proteomes" id="UP000430564">
    <property type="component" value="Unassembled WGS sequence"/>
</dbReference>
<dbReference type="InterPro" id="IPR004647">
    <property type="entry name" value="Fe-S_hydro-lyase_TtdB-typ_cat"/>
</dbReference>
<comment type="similarity">
    <text evidence="1">Belongs to the class-I fumarase family.</text>
</comment>
<dbReference type="NCBIfam" id="TIGR00723">
    <property type="entry name" value="ttdB_fumA_fumB"/>
    <property type="match status" value="1"/>
</dbReference>
<name>A0A6I1EM63_9BURK</name>
<evidence type="ECO:0000313" key="4">
    <source>
        <dbReference type="EMBL" id="KAB7655822.1"/>
    </source>
</evidence>
<sequence length="199" mass="21711">MATYELNLPVDDAQIEKLKVGDIIYLNGQVCTARDMAHLEMRALVEAGKPLPEDIRGGAIFHAGPVMKKDKEGKWYLSVIGPTTSIRMEPHADFVGAQGVKVIIGKGGMGEGTKAALQKYKQVYVQACPGCAVVLAAGIVGTKEPHWFEHGMPEAMWPLQAKHFGPFLVTMDSHGASRYDEVKKHAIEVEEKILDKLGC</sequence>
<dbReference type="OrthoDB" id="9798978at2"/>
<gene>
    <name evidence="4" type="ORF">GBM95_09395</name>
</gene>
<dbReference type="Gene3D" id="3.20.130.10">
    <property type="entry name" value="Fe-S hydro-lyase, tartrate dehydratase beta-type, catalytic domain"/>
    <property type="match status" value="1"/>
</dbReference>
<dbReference type="PANTHER" id="PTHR43351">
    <property type="entry name" value="L(+)-TARTRATE DEHYDRATASE SUBUNIT BETA"/>
    <property type="match status" value="1"/>
</dbReference>
<dbReference type="SUPFAM" id="SSF117457">
    <property type="entry name" value="FumA C-terminal domain-like"/>
    <property type="match status" value="1"/>
</dbReference>
<organism evidence="4 5">
    <name type="scientific">Sutterella seckii</name>
    <dbReference type="NCBI Taxonomy" id="1944635"/>
    <lineage>
        <taxon>Bacteria</taxon>
        <taxon>Pseudomonadati</taxon>
        <taxon>Pseudomonadota</taxon>
        <taxon>Betaproteobacteria</taxon>
        <taxon>Burkholderiales</taxon>
        <taxon>Sutterellaceae</taxon>
        <taxon>Sutterella</taxon>
    </lineage>
</organism>
<comment type="caution">
    <text evidence="4">The sequence shown here is derived from an EMBL/GenBank/DDBJ whole genome shotgun (WGS) entry which is preliminary data.</text>
</comment>
<evidence type="ECO:0000259" key="3">
    <source>
        <dbReference type="Pfam" id="PF05683"/>
    </source>
</evidence>
<evidence type="ECO:0000313" key="5">
    <source>
        <dbReference type="Proteomes" id="UP000430564"/>
    </source>
</evidence>
<dbReference type="EMBL" id="WEHX01000080">
    <property type="protein sequence ID" value="KAB7655822.1"/>
    <property type="molecule type" value="Genomic_DNA"/>
</dbReference>
<dbReference type="Pfam" id="PF05683">
    <property type="entry name" value="Fumerase_C"/>
    <property type="match status" value="1"/>
</dbReference>
<dbReference type="PANTHER" id="PTHR43351:SF2">
    <property type="entry name" value="L(+)-TARTRATE DEHYDRATASE SUBUNIT BETA-RELATED"/>
    <property type="match status" value="1"/>
</dbReference>
<dbReference type="RefSeq" id="WP_152158864.1">
    <property type="nucleotide sequence ID" value="NZ_WEHX01000080.1"/>
</dbReference>
<keyword evidence="2" id="KW-0456">Lyase</keyword>
<accession>A0A6I1EM63</accession>
<dbReference type="AlphaFoldDB" id="A0A6I1EM63"/>
<dbReference type="GO" id="GO:0016836">
    <property type="term" value="F:hydro-lyase activity"/>
    <property type="evidence" value="ECO:0007669"/>
    <property type="project" value="InterPro"/>
</dbReference>
<feature type="domain" description="Fe-S hydro-lyase tartrate dehydratase beta-type catalytic" evidence="3">
    <location>
        <begin position="6"/>
        <end position="181"/>
    </location>
</feature>
<reference evidence="4 5" key="1">
    <citation type="submission" date="2019-10" db="EMBL/GenBank/DDBJ databases">
        <title>Genome diversity of Sutterella seckii.</title>
        <authorList>
            <person name="Chaplin A.V."/>
            <person name="Sokolova S.R."/>
            <person name="Mosin K.A."/>
            <person name="Ivanova E.L."/>
            <person name="Kochetkova T.O."/>
            <person name="Goltsov A.Y."/>
            <person name="Trofimov D.Y."/>
            <person name="Efimov B.A."/>
        </authorList>
    </citation>
    <scope>NUCLEOTIDE SEQUENCE [LARGE SCALE GENOMIC DNA]</scope>
    <source>
        <strain evidence="4 5">ASD393</strain>
    </source>
</reference>
<dbReference type="InterPro" id="IPR036660">
    <property type="entry name" value="Fe-S_hydroAse_TtdB_cat_sf"/>
</dbReference>